<proteinExistence type="predicted"/>
<sequence length="259" mass="30034">NSSEVWIKYMAFHLSLADIDSARTVANRAFERIVFREEGEKLNVWTALLTLELKYGNDKSLQATVDRACKQNNPKQASSIGSNDLVTSTKRADDMFTKMCKKFKSKKTVWIAHFQYLLKGSRHEEAHALLKRSLQSLPNYKHVEVMSKFAQMEFELGSAERGRTIFNALLEKHPKRMDLLFVNIDKEIKSGDILKARALFDSVVNPVSNERKQKFKFSDKQMKSLFKKWYRMEEEHGDEESQERVKEEARTFVVKSKGG</sequence>
<dbReference type="GO" id="GO:0006364">
    <property type="term" value="P:rRNA processing"/>
    <property type="evidence" value="ECO:0007669"/>
    <property type="project" value="UniProtKB-KW"/>
</dbReference>
<dbReference type="InterPro" id="IPR045209">
    <property type="entry name" value="Rrp5"/>
</dbReference>
<dbReference type="KEGG" id="tps:THAPSDRAFT_37965"/>
<comment type="subcellular location">
    <subcellularLocation>
        <location evidence="1">Nucleus</location>
        <location evidence="1">Nucleolus</location>
    </subcellularLocation>
</comment>
<feature type="non-terminal residue" evidence="6">
    <location>
        <position position="259"/>
    </location>
</feature>
<evidence type="ECO:0000256" key="2">
    <source>
        <dbReference type="ARBA" id="ARBA00022552"/>
    </source>
</evidence>
<protein>
    <submittedName>
        <fullName evidence="6">Uncharacterized protein</fullName>
    </submittedName>
</protein>
<keyword evidence="3" id="KW-0677">Repeat</keyword>
<dbReference type="GO" id="GO:0005730">
    <property type="term" value="C:nucleolus"/>
    <property type="evidence" value="ECO:0007669"/>
    <property type="project" value="UniProtKB-SubCell"/>
</dbReference>
<evidence type="ECO:0000313" key="7">
    <source>
        <dbReference type="Proteomes" id="UP000001449"/>
    </source>
</evidence>
<evidence type="ECO:0000256" key="5">
    <source>
        <dbReference type="SAM" id="MobiDB-lite"/>
    </source>
</evidence>
<accession>B8CE26</accession>
<keyword evidence="2" id="KW-0698">rRNA processing</keyword>
<dbReference type="EMBL" id="CM000651">
    <property type="protein sequence ID" value="EED88308.1"/>
    <property type="molecule type" value="Genomic_DNA"/>
</dbReference>
<gene>
    <name evidence="6" type="ORF">THAPSDRAFT_37965</name>
</gene>
<reference evidence="6 7" key="1">
    <citation type="journal article" date="2004" name="Science">
        <title>The genome of the diatom Thalassiosira pseudonana: ecology, evolution, and metabolism.</title>
        <authorList>
            <person name="Armbrust E.V."/>
            <person name="Berges J.A."/>
            <person name="Bowler C."/>
            <person name="Green B.R."/>
            <person name="Martinez D."/>
            <person name="Putnam N.H."/>
            <person name="Zhou S."/>
            <person name="Allen A.E."/>
            <person name="Apt K.E."/>
            <person name="Bechner M."/>
            <person name="Brzezinski M.A."/>
            <person name="Chaal B.K."/>
            <person name="Chiovitti A."/>
            <person name="Davis A.K."/>
            <person name="Demarest M.S."/>
            <person name="Detter J.C."/>
            <person name="Glavina T."/>
            <person name="Goodstein D."/>
            <person name="Hadi M.Z."/>
            <person name="Hellsten U."/>
            <person name="Hildebrand M."/>
            <person name="Jenkins B.D."/>
            <person name="Jurka J."/>
            <person name="Kapitonov V.V."/>
            <person name="Kroger N."/>
            <person name="Lau W.W."/>
            <person name="Lane T.W."/>
            <person name="Larimer F.W."/>
            <person name="Lippmeier J.C."/>
            <person name="Lucas S."/>
            <person name="Medina M."/>
            <person name="Montsant A."/>
            <person name="Obornik M."/>
            <person name="Parker M.S."/>
            <person name="Palenik B."/>
            <person name="Pazour G.J."/>
            <person name="Richardson P.M."/>
            <person name="Rynearson T.A."/>
            <person name="Saito M.A."/>
            <person name="Schwartz D.C."/>
            <person name="Thamatrakoln K."/>
            <person name="Valentin K."/>
            <person name="Vardi A."/>
            <person name="Wilkerson F.P."/>
            <person name="Rokhsar D.S."/>
        </authorList>
    </citation>
    <scope>NUCLEOTIDE SEQUENCE [LARGE SCALE GENOMIC DNA]</scope>
    <source>
        <strain evidence="6 7">CCMP1335</strain>
    </source>
</reference>
<dbReference type="GeneID" id="7444198"/>
<reference evidence="6 7" key="2">
    <citation type="journal article" date="2008" name="Nature">
        <title>The Phaeodactylum genome reveals the evolutionary history of diatom genomes.</title>
        <authorList>
            <person name="Bowler C."/>
            <person name="Allen A.E."/>
            <person name="Badger J.H."/>
            <person name="Grimwood J."/>
            <person name="Jabbari K."/>
            <person name="Kuo A."/>
            <person name="Maheswari U."/>
            <person name="Martens C."/>
            <person name="Maumus F."/>
            <person name="Otillar R.P."/>
            <person name="Rayko E."/>
            <person name="Salamov A."/>
            <person name="Vandepoele K."/>
            <person name="Beszteri B."/>
            <person name="Gruber A."/>
            <person name="Heijde M."/>
            <person name="Katinka M."/>
            <person name="Mock T."/>
            <person name="Valentin K."/>
            <person name="Verret F."/>
            <person name="Berges J.A."/>
            <person name="Brownlee C."/>
            <person name="Cadoret J.P."/>
            <person name="Chiovitti A."/>
            <person name="Choi C.J."/>
            <person name="Coesel S."/>
            <person name="De Martino A."/>
            <person name="Detter J.C."/>
            <person name="Durkin C."/>
            <person name="Falciatore A."/>
            <person name="Fournet J."/>
            <person name="Haruta M."/>
            <person name="Huysman M.J."/>
            <person name="Jenkins B.D."/>
            <person name="Jiroutova K."/>
            <person name="Jorgensen R.E."/>
            <person name="Joubert Y."/>
            <person name="Kaplan A."/>
            <person name="Kroger N."/>
            <person name="Kroth P.G."/>
            <person name="La Roche J."/>
            <person name="Lindquist E."/>
            <person name="Lommer M."/>
            <person name="Martin-Jezequel V."/>
            <person name="Lopez P.J."/>
            <person name="Lucas S."/>
            <person name="Mangogna M."/>
            <person name="McGinnis K."/>
            <person name="Medlin L.K."/>
            <person name="Montsant A."/>
            <person name="Oudot-Le Secq M.P."/>
            <person name="Napoli C."/>
            <person name="Obornik M."/>
            <person name="Parker M.S."/>
            <person name="Petit J.L."/>
            <person name="Porcel B.M."/>
            <person name="Poulsen N."/>
            <person name="Robison M."/>
            <person name="Rychlewski L."/>
            <person name="Rynearson T.A."/>
            <person name="Schmutz J."/>
            <person name="Shapiro H."/>
            <person name="Siaut M."/>
            <person name="Stanley M."/>
            <person name="Sussman M.R."/>
            <person name="Taylor A.R."/>
            <person name="Vardi A."/>
            <person name="von Dassow P."/>
            <person name="Vyverman W."/>
            <person name="Willis A."/>
            <person name="Wyrwicz L.S."/>
            <person name="Rokhsar D.S."/>
            <person name="Weissenbach J."/>
            <person name="Armbrust E.V."/>
            <person name="Green B.R."/>
            <person name="Van de Peer Y."/>
            <person name="Grigoriev I.V."/>
        </authorList>
    </citation>
    <scope>NUCLEOTIDE SEQUENCE [LARGE SCALE GENOMIC DNA]</scope>
    <source>
        <strain evidence="6 7">CCMP1335</strain>
    </source>
</reference>
<keyword evidence="7" id="KW-1185">Reference proteome</keyword>
<dbReference type="OMA" id="WSHYLEI"/>
<evidence type="ECO:0000256" key="3">
    <source>
        <dbReference type="ARBA" id="ARBA00022737"/>
    </source>
</evidence>
<dbReference type="RefSeq" id="XP_002294474.1">
    <property type="nucleotide sequence ID" value="XM_002294438.1"/>
</dbReference>
<evidence type="ECO:0000313" key="6">
    <source>
        <dbReference type="EMBL" id="EED88308.1"/>
    </source>
</evidence>
<dbReference type="Gene3D" id="1.25.40.10">
    <property type="entry name" value="Tetratricopeptide repeat domain"/>
    <property type="match status" value="2"/>
</dbReference>
<dbReference type="FunFam" id="1.25.40.10:FF:000065">
    <property type="entry name" value="Programmed cell death 11"/>
    <property type="match status" value="1"/>
</dbReference>
<name>B8CE26_THAPS</name>
<organism evidence="6 7">
    <name type="scientific">Thalassiosira pseudonana</name>
    <name type="common">Marine diatom</name>
    <name type="synonym">Cyclotella nana</name>
    <dbReference type="NCBI Taxonomy" id="35128"/>
    <lineage>
        <taxon>Eukaryota</taxon>
        <taxon>Sar</taxon>
        <taxon>Stramenopiles</taxon>
        <taxon>Ochrophyta</taxon>
        <taxon>Bacillariophyta</taxon>
        <taxon>Coscinodiscophyceae</taxon>
        <taxon>Thalassiosirophycidae</taxon>
        <taxon>Thalassiosirales</taxon>
        <taxon>Thalassiosiraceae</taxon>
        <taxon>Thalassiosira</taxon>
    </lineage>
</organism>
<dbReference type="HOGENOM" id="CLU_040256_0_0_1"/>
<dbReference type="eggNOG" id="KOG1070">
    <property type="taxonomic scope" value="Eukaryota"/>
</dbReference>
<dbReference type="PANTHER" id="PTHR23270:SF10">
    <property type="entry name" value="PROTEIN RRP5 HOMOLOG"/>
    <property type="match status" value="1"/>
</dbReference>
<dbReference type="InParanoid" id="B8CE26"/>
<keyword evidence="4" id="KW-0539">Nucleus</keyword>
<evidence type="ECO:0000256" key="1">
    <source>
        <dbReference type="ARBA" id="ARBA00004604"/>
    </source>
</evidence>
<dbReference type="Proteomes" id="UP000001449">
    <property type="component" value="Chromosome 17"/>
</dbReference>
<dbReference type="PaxDb" id="35128-Thaps37965"/>
<feature type="region of interest" description="Disordered" evidence="5">
    <location>
        <begin position="234"/>
        <end position="259"/>
    </location>
</feature>
<evidence type="ECO:0000256" key="4">
    <source>
        <dbReference type="ARBA" id="ARBA00023242"/>
    </source>
</evidence>
<dbReference type="SUPFAM" id="SSF48452">
    <property type="entry name" value="TPR-like"/>
    <property type="match status" value="2"/>
</dbReference>
<dbReference type="AlphaFoldDB" id="B8CE26"/>
<dbReference type="InterPro" id="IPR011990">
    <property type="entry name" value="TPR-like_helical_dom_sf"/>
</dbReference>
<dbReference type="STRING" id="35128.B8CE26"/>
<dbReference type="PANTHER" id="PTHR23270">
    <property type="entry name" value="PROGRAMMED CELL DEATH PROTEIN 11 PRE-RRNA PROCESSING PROTEIN RRP5"/>
    <property type="match status" value="1"/>
</dbReference>